<dbReference type="UniPathway" id="UPA00372">
    <property type="reaction ID" value="UER00547"/>
</dbReference>
<protein>
    <recommendedName>
        <fullName evidence="3">4-coumarate--CoA ligase</fullName>
        <ecNumber evidence="3">6.2.1.12</ecNumber>
    </recommendedName>
</protein>
<dbReference type="CDD" id="cd05904">
    <property type="entry name" value="4CL"/>
    <property type="match status" value="1"/>
</dbReference>
<dbReference type="Proteomes" id="UP000231279">
    <property type="component" value="Unassembled WGS sequence"/>
</dbReference>
<dbReference type="InterPro" id="IPR025110">
    <property type="entry name" value="AMP-bd_C"/>
</dbReference>
<feature type="transmembrane region" description="Helical" evidence="7">
    <location>
        <begin position="267"/>
        <end position="290"/>
    </location>
</feature>
<comment type="caution">
    <text evidence="10">The sequence shown here is derived from an EMBL/GenBank/DDBJ whole genome shotgun (WGS) entry which is preliminary data.</text>
</comment>
<evidence type="ECO:0000256" key="7">
    <source>
        <dbReference type="SAM" id="Phobius"/>
    </source>
</evidence>
<evidence type="ECO:0000256" key="3">
    <source>
        <dbReference type="ARBA" id="ARBA00012959"/>
    </source>
</evidence>
<evidence type="ECO:0000259" key="9">
    <source>
        <dbReference type="Pfam" id="PF13193"/>
    </source>
</evidence>
<dbReference type="PROSITE" id="PS00455">
    <property type="entry name" value="AMP_BINDING"/>
    <property type="match status" value="1"/>
</dbReference>
<feature type="transmembrane region" description="Helical" evidence="7">
    <location>
        <begin position="113"/>
        <end position="138"/>
    </location>
</feature>
<dbReference type="GO" id="GO:0005777">
    <property type="term" value="C:peroxisome"/>
    <property type="evidence" value="ECO:0007669"/>
    <property type="project" value="TreeGrafter"/>
</dbReference>
<feature type="domain" description="AMP-binding enzyme C-terminal" evidence="9">
    <location>
        <begin position="468"/>
        <end position="542"/>
    </location>
</feature>
<proteinExistence type="inferred from homology"/>
<keyword evidence="4" id="KW-0436">Ligase</keyword>
<gene>
    <name evidence="10" type="ORF">CDL12_27282</name>
</gene>
<feature type="domain" description="AMP-dependent synthetase/ligase" evidence="8">
    <location>
        <begin position="320"/>
        <end position="416"/>
    </location>
</feature>
<dbReference type="SUPFAM" id="SSF56801">
    <property type="entry name" value="Acetyl-CoA synthetase-like"/>
    <property type="match status" value="1"/>
</dbReference>
<dbReference type="Pfam" id="PF00501">
    <property type="entry name" value="AMP-binding"/>
    <property type="match status" value="2"/>
</dbReference>
<dbReference type="InterPro" id="IPR020845">
    <property type="entry name" value="AMP-binding_CS"/>
</dbReference>
<evidence type="ECO:0000256" key="6">
    <source>
        <dbReference type="ARBA" id="ARBA00034252"/>
    </source>
</evidence>
<comment type="similarity">
    <text evidence="2">Belongs to the ATP-dependent AMP-binding enzyme family.</text>
</comment>
<dbReference type="InterPro" id="IPR045851">
    <property type="entry name" value="AMP-bd_C_sf"/>
</dbReference>
<evidence type="ECO:0000256" key="4">
    <source>
        <dbReference type="ARBA" id="ARBA00022598"/>
    </source>
</evidence>
<accession>A0A2G9G4H4</accession>
<dbReference type="GO" id="GO:0009698">
    <property type="term" value="P:phenylpropanoid metabolic process"/>
    <property type="evidence" value="ECO:0007669"/>
    <property type="project" value="UniProtKB-KW"/>
</dbReference>
<organism evidence="10 11">
    <name type="scientific">Handroanthus impetiginosus</name>
    <dbReference type="NCBI Taxonomy" id="429701"/>
    <lineage>
        <taxon>Eukaryota</taxon>
        <taxon>Viridiplantae</taxon>
        <taxon>Streptophyta</taxon>
        <taxon>Embryophyta</taxon>
        <taxon>Tracheophyta</taxon>
        <taxon>Spermatophyta</taxon>
        <taxon>Magnoliopsida</taxon>
        <taxon>eudicotyledons</taxon>
        <taxon>Gunneridae</taxon>
        <taxon>Pentapetalae</taxon>
        <taxon>asterids</taxon>
        <taxon>lamiids</taxon>
        <taxon>Lamiales</taxon>
        <taxon>Bignoniaceae</taxon>
        <taxon>Crescentiina</taxon>
        <taxon>Tabebuia alliance</taxon>
        <taxon>Handroanthus</taxon>
    </lineage>
</organism>
<dbReference type="Gene3D" id="3.40.50.12780">
    <property type="entry name" value="N-terminal domain of ligase-like"/>
    <property type="match status" value="1"/>
</dbReference>
<dbReference type="GO" id="GO:0016207">
    <property type="term" value="F:4-coumarate-CoA ligase activity"/>
    <property type="evidence" value="ECO:0007669"/>
    <property type="project" value="UniProtKB-EC"/>
</dbReference>
<dbReference type="AlphaFoldDB" id="A0A2G9G4H4"/>
<dbReference type="EMBL" id="NKXS01007092">
    <property type="protein sequence ID" value="PIN00214.1"/>
    <property type="molecule type" value="Genomic_DNA"/>
</dbReference>
<feature type="domain" description="AMP-dependent synthetase/ligase" evidence="8">
    <location>
        <begin position="71"/>
        <end position="319"/>
    </location>
</feature>
<dbReference type="InterPro" id="IPR000873">
    <property type="entry name" value="AMP-dep_synth/lig_dom"/>
</dbReference>
<evidence type="ECO:0000256" key="2">
    <source>
        <dbReference type="ARBA" id="ARBA00006432"/>
    </source>
</evidence>
<comment type="pathway">
    <text evidence="1">Phytoalexin biosynthesis; 3,4',5-trihydroxystilbene biosynthesis; 3,4',5-trihydroxystilbene from trans-4-coumarate: step 1/2.</text>
</comment>
<keyword evidence="7" id="KW-0812">Transmembrane</keyword>
<evidence type="ECO:0000313" key="10">
    <source>
        <dbReference type="EMBL" id="PIN00214.1"/>
    </source>
</evidence>
<dbReference type="STRING" id="429701.A0A2G9G4H4"/>
<evidence type="ECO:0000256" key="5">
    <source>
        <dbReference type="ARBA" id="ARBA00023051"/>
    </source>
</evidence>
<dbReference type="OrthoDB" id="10253869at2759"/>
<dbReference type="Gene3D" id="3.30.300.30">
    <property type="match status" value="1"/>
</dbReference>
<dbReference type="InterPro" id="IPR042099">
    <property type="entry name" value="ANL_N_sf"/>
</dbReference>
<dbReference type="PANTHER" id="PTHR24096">
    <property type="entry name" value="LONG-CHAIN-FATTY-ACID--COA LIGASE"/>
    <property type="match status" value="1"/>
</dbReference>
<keyword evidence="5" id="KW-0587">Phenylpropanoid metabolism</keyword>
<reference evidence="11" key="1">
    <citation type="journal article" date="2018" name="Gigascience">
        <title>Genome assembly of the Pink Ipe (Handroanthus impetiginosus, Bignoniaceae), a highly valued, ecologically keystone Neotropical timber forest tree.</title>
        <authorList>
            <person name="Silva-Junior O.B."/>
            <person name="Grattapaglia D."/>
            <person name="Novaes E."/>
            <person name="Collevatti R.G."/>
        </authorList>
    </citation>
    <scope>NUCLEOTIDE SEQUENCE [LARGE SCALE GENOMIC DNA]</scope>
    <source>
        <strain evidence="11">cv. UFG-1</strain>
    </source>
</reference>
<keyword evidence="11" id="KW-1185">Reference proteome</keyword>
<comment type="catalytic activity">
    <reaction evidence="6">
        <text>(E)-4-coumarate + ATP + CoA = (E)-4-coumaroyl-CoA + AMP + diphosphate</text>
        <dbReference type="Rhea" id="RHEA:19641"/>
        <dbReference type="ChEBI" id="CHEBI:12876"/>
        <dbReference type="ChEBI" id="CHEBI:30616"/>
        <dbReference type="ChEBI" id="CHEBI:33019"/>
        <dbReference type="ChEBI" id="CHEBI:57287"/>
        <dbReference type="ChEBI" id="CHEBI:85008"/>
        <dbReference type="ChEBI" id="CHEBI:456215"/>
        <dbReference type="EC" id="6.2.1.12"/>
    </reaction>
    <physiologicalReaction direction="left-to-right" evidence="6">
        <dbReference type="Rhea" id="RHEA:19642"/>
    </physiologicalReaction>
</comment>
<dbReference type="FunFam" id="3.30.300.30:FF:000007">
    <property type="entry name" value="4-coumarate--CoA ligase 2"/>
    <property type="match status" value="1"/>
</dbReference>
<evidence type="ECO:0000313" key="11">
    <source>
        <dbReference type="Proteomes" id="UP000231279"/>
    </source>
</evidence>
<keyword evidence="7" id="KW-0472">Membrane</keyword>
<evidence type="ECO:0000259" key="8">
    <source>
        <dbReference type="Pfam" id="PF00501"/>
    </source>
</evidence>
<dbReference type="PANTHER" id="PTHR24096:SF149">
    <property type="entry name" value="AMP-BINDING DOMAIN-CONTAINING PROTEIN-RELATED"/>
    <property type="match status" value="1"/>
</dbReference>
<dbReference type="GO" id="GO:0006744">
    <property type="term" value="P:ubiquinone biosynthetic process"/>
    <property type="evidence" value="ECO:0007669"/>
    <property type="project" value="TreeGrafter"/>
</dbReference>
<dbReference type="Pfam" id="PF13193">
    <property type="entry name" value="AMP-binding_C"/>
    <property type="match status" value="1"/>
</dbReference>
<dbReference type="EC" id="6.2.1.12" evidence="3"/>
<evidence type="ECO:0000256" key="1">
    <source>
        <dbReference type="ARBA" id="ARBA00004930"/>
    </source>
</evidence>
<sequence>MAAFLKSHLSFQSCEEEKNEAINETAVERSSTVSYPSWYSPVAGIYHSKFPTINLPSDSFLDVVSFIFSQKHNGIHALIDSSSGLSISYSKLFSLVKSMASGLHRMGVKQGDVILILLPNSVCFPVIFLAALSVGAIATTMNPLSSMSEIKKQFSDSNASLAFSVLDKVDELVRALKGCHVVGVPEVLDFNYVSNDCSVFHKLISSDPNMAPRPVIMQHDIAAILYSSGTTGKPKGVMITHGNFIAMMEVFVRFEASLYDFPSNENVYLAVVPMFHVYGLSLFVMGLLSLGSTVVTMKKFDADEMVRAIEQYGVTHLHASLKQVSCGAAPLSEKSIIEFIKTLPHVDFIQGYGMTESTAVGTRGYNSNTVHKYSSVGLLSPNVEAKVVDWVTGSHLPPGSTGELWLRTPGNMRGYLNNLDATMAALDKDGWLHTGDIVYFDKEGYLYVIDRLKEVIKFKGFQVAPADLEAVLISHPEVHDAAIIGERDEEAGEIPVAFVVRKDGSSVSQQALMNYVAKQVAPYKKVRRVYFCASIPRSAAGKILRRELRNLFASRL</sequence>
<keyword evidence="7" id="KW-1133">Transmembrane helix</keyword>
<name>A0A2G9G4H4_9LAMI</name>